<dbReference type="GO" id="GO:0070475">
    <property type="term" value="P:rRNA base methylation"/>
    <property type="evidence" value="ECO:0007669"/>
    <property type="project" value="TreeGrafter"/>
</dbReference>
<evidence type="ECO:0000256" key="3">
    <source>
        <dbReference type="ARBA" id="ARBA00022490"/>
    </source>
</evidence>
<evidence type="ECO:0000256" key="4">
    <source>
        <dbReference type="ARBA" id="ARBA00022552"/>
    </source>
</evidence>
<evidence type="ECO:0000259" key="11">
    <source>
        <dbReference type="Pfam" id="PF04452"/>
    </source>
</evidence>
<accession>A0A4R9LMJ8</accession>
<dbReference type="EMBL" id="RQHV01000061">
    <property type="protein sequence ID" value="TGN08194.1"/>
    <property type="molecule type" value="Genomic_DNA"/>
</dbReference>
<comment type="similarity">
    <text evidence="2 10">Belongs to the RNA methyltransferase RsmE family.</text>
</comment>
<comment type="subcellular location">
    <subcellularLocation>
        <location evidence="1 10">Cytoplasm</location>
    </subcellularLocation>
</comment>
<comment type="catalytic activity">
    <reaction evidence="9 10">
        <text>uridine(1498) in 16S rRNA + S-adenosyl-L-methionine = N(3)-methyluridine(1498) in 16S rRNA + S-adenosyl-L-homocysteine + H(+)</text>
        <dbReference type="Rhea" id="RHEA:42920"/>
        <dbReference type="Rhea" id="RHEA-COMP:10283"/>
        <dbReference type="Rhea" id="RHEA-COMP:10284"/>
        <dbReference type="ChEBI" id="CHEBI:15378"/>
        <dbReference type="ChEBI" id="CHEBI:57856"/>
        <dbReference type="ChEBI" id="CHEBI:59789"/>
        <dbReference type="ChEBI" id="CHEBI:65315"/>
        <dbReference type="ChEBI" id="CHEBI:74502"/>
        <dbReference type="EC" id="2.1.1.193"/>
    </reaction>
</comment>
<dbReference type="PIRSF" id="PIRSF015601">
    <property type="entry name" value="MTase_slr0722"/>
    <property type="match status" value="1"/>
</dbReference>
<comment type="caution">
    <text evidence="12">The sequence shown here is derived from an EMBL/GenBank/DDBJ whole genome shotgun (WGS) entry which is preliminary data.</text>
</comment>
<dbReference type="OrthoDB" id="344692at2"/>
<keyword evidence="6 10" id="KW-0808">Transferase</keyword>
<keyword evidence="7 10" id="KW-0949">S-adenosyl-L-methionine</keyword>
<name>A0A4R9LMJ8_9LEPT</name>
<keyword evidence="4 10" id="KW-0698">rRNA processing</keyword>
<keyword evidence="3 10" id="KW-0963">Cytoplasm</keyword>
<evidence type="ECO:0000256" key="8">
    <source>
        <dbReference type="ARBA" id="ARBA00025699"/>
    </source>
</evidence>
<evidence type="ECO:0000256" key="7">
    <source>
        <dbReference type="ARBA" id="ARBA00022691"/>
    </source>
</evidence>
<organism evidence="12 13">
    <name type="scientific">Leptospira ilyithenensis</name>
    <dbReference type="NCBI Taxonomy" id="2484901"/>
    <lineage>
        <taxon>Bacteria</taxon>
        <taxon>Pseudomonadati</taxon>
        <taxon>Spirochaetota</taxon>
        <taxon>Spirochaetia</taxon>
        <taxon>Leptospirales</taxon>
        <taxon>Leptospiraceae</taxon>
        <taxon>Leptospira</taxon>
    </lineage>
</organism>
<dbReference type="RefSeq" id="WP_135765152.1">
    <property type="nucleotide sequence ID" value="NZ_RQHV01000061.1"/>
</dbReference>
<evidence type="ECO:0000256" key="9">
    <source>
        <dbReference type="ARBA" id="ARBA00047944"/>
    </source>
</evidence>
<dbReference type="PANTHER" id="PTHR30027:SF3">
    <property type="entry name" value="16S RRNA (URACIL(1498)-N(3))-METHYLTRANSFERASE"/>
    <property type="match status" value="1"/>
</dbReference>
<comment type="function">
    <text evidence="8 10">Specifically methylates the N3 position of the uracil ring of uridine 1498 (m3U1498) in 16S rRNA. Acts on the fully assembled 30S ribosomal subunit.</text>
</comment>
<dbReference type="Pfam" id="PF04452">
    <property type="entry name" value="Methyltrans_RNA"/>
    <property type="match status" value="1"/>
</dbReference>
<dbReference type="CDD" id="cd18084">
    <property type="entry name" value="RsmE-like"/>
    <property type="match status" value="1"/>
</dbReference>
<keyword evidence="13" id="KW-1185">Reference proteome</keyword>
<dbReference type="Gene3D" id="3.40.1280.10">
    <property type="match status" value="1"/>
</dbReference>
<gene>
    <name evidence="12" type="ORF">EHS11_14830</name>
</gene>
<evidence type="ECO:0000313" key="13">
    <source>
        <dbReference type="Proteomes" id="UP000298264"/>
    </source>
</evidence>
<dbReference type="AlphaFoldDB" id="A0A4R9LMJ8"/>
<evidence type="ECO:0000256" key="2">
    <source>
        <dbReference type="ARBA" id="ARBA00005528"/>
    </source>
</evidence>
<proteinExistence type="inferred from homology"/>
<evidence type="ECO:0000256" key="5">
    <source>
        <dbReference type="ARBA" id="ARBA00022603"/>
    </source>
</evidence>
<dbReference type="GO" id="GO:0005737">
    <property type="term" value="C:cytoplasm"/>
    <property type="evidence" value="ECO:0007669"/>
    <property type="project" value="UniProtKB-SubCell"/>
</dbReference>
<feature type="domain" description="Ribosomal RNA small subunit methyltransferase E methyltransferase" evidence="11">
    <location>
        <begin position="79"/>
        <end position="236"/>
    </location>
</feature>
<dbReference type="EC" id="2.1.1.193" evidence="10"/>
<dbReference type="InterPro" id="IPR006700">
    <property type="entry name" value="RsmE"/>
</dbReference>
<evidence type="ECO:0000256" key="6">
    <source>
        <dbReference type="ARBA" id="ARBA00022679"/>
    </source>
</evidence>
<reference evidence="12" key="1">
    <citation type="journal article" date="2019" name="PLoS Negl. Trop. Dis.">
        <title>Revisiting the worldwide diversity of Leptospira species in the environment.</title>
        <authorList>
            <person name="Vincent A.T."/>
            <person name="Schiettekatte O."/>
            <person name="Bourhy P."/>
            <person name="Veyrier F.J."/>
            <person name="Picardeau M."/>
        </authorList>
    </citation>
    <scope>NUCLEOTIDE SEQUENCE [LARGE SCALE GENOMIC DNA]</scope>
    <source>
        <strain evidence="12">201400974</strain>
    </source>
</reference>
<dbReference type="InterPro" id="IPR046886">
    <property type="entry name" value="RsmE_MTase_dom"/>
</dbReference>
<dbReference type="PANTHER" id="PTHR30027">
    <property type="entry name" value="RIBOSOMAL RNA SMALL SUBUNIT METHYLTRANSFERASE E"/>
    <property type="match status" value="1"/>
</dbReference>
<dbReference type="NCBIfam" id="TIGR00046">
    <property type="entry name" value="RsmE family RNA methyltransferase"/>
    <property type="match status" value="1"/>
</dbReference>
<dbReference type="InterPro" id="IPR029026">
    <property type="entry name" value="tRNA_m1G_MTases_N"/>
</dbReference>
<evidence type="ECO:0000313" key="12">
    <source>
        <dbReference type="EMBL" id="TGN08194.1"/>
    </source>
</evidence>
<protein>
    <recommendedName>
        <fullName evidence="10">Ribosomal RNA small subunit methyltransferase E</fullName>
        <ecNumber evidence="10">2.1.1.193</ecNumber>
    </recommendedName>
</protein>
<sequence>MNWIVLSEEDELSSSRYRISGEKNTHLSEILKKGSKDQIRVILPDKKKGTLILESTGKEESIGYFLQEEKEENPPLFSNIETILALPRPQTGKKILHLAGVYGVPKLVFTNPYAKNKEFWTSPVYNGGERKELESGMSQSGNIYFPKLEYNKNPNWFKDRVSNPDRIYIFDKTGISYESFRETIPNRLHQEKLSFCFGPESGWSESDLEIFKKLSFSIVSLGSVILRTEFAFHAFLHQTNTWLETDSARNQKP</sequence>
<evidence type="ECO:0000256" key="1">
    <source>
        <dbReference type="ARBA" id="ARBA00004496"/>
    </source>
</evidence>
<dbReference type="InterPro" id="IPR029028">
    <property type="entry name" value="Alpha/beta_knot_MTases"/>
</dbReference>
<dbReference type="Proteomes" id="UP000298264">
    <property type="component" value="Unassembled WGS sequence"/>
</dbReference>
<keyword evidence="5 10" id="KW-0489">Methyltransferase</keyword>
<dbReference type="SUPFAM" id="SSF75217">
    <property type="entry name" value="alpha/beta knot"/>
    <property type="match status" value="1"/>
</dbReference>
<evidence type="ECO:0000256" key="10">
    <source>
        <dbReference type="PIRNR" id="PIRNR015601"/>
    </source>
</evidence>
<dbReference type="GO" id="GO:0070042">
    <property type="term" value="F:rRNA (uridine-N3-)-methyltransferase activity"/>
    <property type="evidence" value="ECO:0007669"/>
    <property type="project" value="TreeGrafter"/>
</dbReference>